<dbReference type="KEGG" id="caci:CLOAM1903"/>
<dbReference type="PANTHER" id="PTHR30001">
    <property type="entry name" value="RIBONUCLEASE"/>
    <property type="match status" value="1"/>
</dbReference>
<dbReference type="OrthoDB" id="9804278at2"/>
<dbReference type="InterPro" id="IPR019307">
    <property type="entry name" value="RNA-bd_AU-1/RNase_E/G"/>
</dbReference>
<dbReference type="InterPro" id="IPR003029">
    <property type="entry name" value="S1_domain"/>
</dbReference>
<evidence type="ECO:0000256" key="5">
    <source>
        <dbReference type="ARBA" id="ARBA00022884"/>
    </source>
</evidence>
<keyword evidence="4" id="KW-0460">Magnesium</keyword>
<protein>
    <submittedName>
        <fullName evidence="7">Ribonuclease G</fullName>
    </submittedName>
</protein>
<dbReference type="GO" id="GO:0005737">
    <property type="term" value="C:cytoplasm"/>
    <property type="evidence" value="ECO:0007669"/>
    <property type="project" value="TreeGrafter"/>
</dbReference>
<dbReference type="PANTHER" id="PTHR30001:SF0">
    <property type="entry name" value="RIBONUCLEASE G"/>
    <property type="match status" value="1"/>
</dbReference>
<keyword evidence="3" id="KW-0378">Hydrolase</keyword>
<dbReference type="PROSITE" id="PS50126">
    <property type="entry name" value="S1"/>
    <property type="match status" value="1"/>
</dbReference>
<sequence length="505" mass="58018">MKKDSYNTEIIVNVHPLEKRVAVLEDSRLVELFVERREQQNIVGNIYKGIVKDVLPGMGAAFIEIGLERTAFLHYSDIVMDFLDIYENALPRTKVNPEDSSQIDKLLKPGQEIVVQVHKGPIGSKGARLTGQISIPGKYLVLFPNKDKIAVSRKIYSQAERSRIRNLLSGIKDPGYGLIVRTEAEGCEEDDFQTEYKALIKTWHLIEKQIKYAKAPVCVFEENALENYLIRDLFGENVDRLVIDDKNFAKRIISQLTDISPELINNIEIYREDSPIFDAWGIEKKIETVLHSRIYLPSGGNIKIEQTEALVAIDVNTGSFTGKTNYDETVRKTNLEAAAEIARQIRLRDLSGVIIIDFIDMVEEKYKNEVLEMLKKGLRRDRAKNKVYSFTELGLVEVTRKRMRNTLISNFSDPCPFCNGSGRILSKDSVIMRIYRWLNRSDYFIKDKNLRIVVNPDLLNHIKQHNEDFTAYKEQIEFTSDPSIRIDQFKVYLLPGLEDITSKFS</sequence>
<proteinExistence type="predicted"/>
<dbReference type="Proteomes" id="UP000002019">
    <property type="component" value="Chromosome"/>
</dbReference>
<dbReference type="InterPro" id="IPR012340">
    <property type="entry name" value="NA-bd_OB-fold"/>
</dbReference>
<dbReference type="eggNOG" id="COG1530">
    <property type="taxonomic scope" value="Bacteria"/>
</dbReference>
<dbReference type="Gene3D" id="3.40.1260.20">
    <property type="entry name" value="Ribonuclease E, catalytic domain"/>
    <property type="match status" value="1"/>
</dbReference>
<dbReference type="GO" id="GO:0003723">
    <property type="term" value="F:RNA binding"/>
    <property type="evidence" value="ECO:0007669"/>
    <property type="project" value="UniProtKB-KW"/>
</dbReference>
<dbReference type="Pfam" id="PF10150">
    <property type="entry name" value="RNase_E_G"/>
    <property type="match status" value="1"/>
</dbReference>
<evidence type="ECO:0000259" key="6">
    <source>
        <dbReference type="PROSITE" id="PS50126"/>
    </source>
</evidence>
<name>B0VJP4_CLOAI</name>
<dbReference type="NCBIfam" id="TIGR00757">
    <property type="entry name" value="RNaseEG"/>
    <property type="match status" value="1"/>
</dbReference>
<dbReference type="RefSeq" id="WP_015425587.1">
    <property type="nucleotide sequence ID" value="NC_020449.1"/>
</dbReference>
<dbReference type="Gene3D" id="2.40.50.140">
    <property type="entry name" value="Nucleic acid-binding proteins"/>
    <property type="match status" value="1"/>
</dbReference>
<dbReference type="SMART" id="SM00316">
    <property type="entry name" value="S1"/>
    <property type="match status" value="1"/>
</dbReference>
<evidence type="ECO:0000256" key="1">
    <source>
        <dbReference type="ARBA" id="ARBA00001946"/>
    </source>
</evidence>
<reference evidence="7 8" key="1">
    <citation type="journal article" date="2008" name="J. Bacteriol.">
        <title>'Candidatus Cloacamonas acidaminovorans': genome sequence reconstruction provides a first glimpse of a new bacterial division.</title>
        <authorList>
            <person name="Pelletier E."/>
            <person name="Kreimeyer A."/>
            <person name="Bocs S."/>
            <person name="Rouy Z."/>
            <person name="Gyapay G."/>
            <person name="Chouari R."/>
            <person name="Riviere D."/>
            <person name="Ganesan A."/>
            <person name="Daegelen P."/>
            <person name="Sghir A."/>
            <person name="Cohen G.N."/>
            <person name="Medigue C."/>
            <person name="Weissenbach J."/>
            <person name="Le Paslier D."/>
        </authorList>
    </citation>
    <scope>NUCLEOTIDE SEQUENCE [LARGE SCALE GENOMIC DNA]</scope>
    <source>
        <strain evidence="8">Evry</strain>
    </source>
</reference>
<evidence type="ECO:0000313" key="8">
    <source>
        <dbReference type="Proteomes" id="UP000002019"/>
    </source>
</evidence>
<dbReference type="InterPro" id="IPR004659">
    <property type="entry name" value="RNase_E/G"/>
</dbReference>
<dbReference type="HOGENOM" id="CLU_003468_5_3_0"/>
<accession>B0VJP4</accession>
<evidence type="ECO:0000256" key="2">
    <source>
        <dbReference type="ARBA" id="ARBA00022723"/>
    </source>
</evidence>
<dbReference type="SUPFAM" id="SSF50249">
    <property type="entry name" value="Nucleic acid-binding proteins"/>
    <property type="match status" value="1"/>
</dbReference>
<dbReference type="Pfam" id="PF00575">
    <property type="entry name" value="S1"/>
    <property type="match status" value="1"/>
</dbReference>
<dbReference type="GO" id="GO:0004540">
    <property type="term" value="F:RNA nuclease activity"/>
    <property type="evidence" value="ECO:0007669"/>
    <property type="project" value="InterPro"/>
</dbReference>
<evidence type="ECO:0000313" key="7">
    <source>
        <dbReference type="EMBL" id="CAO81729.1"/>
    </source>
</evidence>
<comment type="cofactor">
    <cofactor evidence="1">
        <name>Mg(2+)</name>
        <dbReference type="ChEBI" id="CHEBI:18420"/>
    </cofactor>
</comment>
<keyword evidence="5" id="KW-0694">RNA-binding</keyword>
<dbReference type="EMBL" id="CU466930">
    <property type="protein sequence ID" value="CAO81729.1"/>
    <property type="molecule type" value="Genomic_DNA"/>
</dbReference>
<feature type="domain" description="S1 motif" evidence="6">
    <location>
        <begin position="44"/>
        <end position="132"/>
    </location>
</feature>
<keyword evidence="8" id="KW-1185">Reference proteome</keyword>
<dbReference type="GO" id="GO:0006364">
    <property type="term" value="P:rRNA processing"/>
    <property type="evidence" value="ECO:0007669"/>
    <property type="project" value="TreeGrafter"/>
</dbReference>
<dbReference type="CDD" id="cd04453">
    <property type="entry name" value="S1_RNase_E"/>
    <property type="match status" value="1"/>
</dbReference>
<dbReference type="STRING" id="459349.CLOAM1903"/>
<keyword evidence="2" id="KW-0479">Metal-binding</keyword>
<evidence type="ECO:0000256" key="4">
    <source>
        <dbReference type="ARBA" id="ARBA00022842"/>
    </source>
</evidence>
<dbReference type="GO" id="GO:0046872">
    <property type="term" value="F:metal ion binding"/>
    <property type="evidence" value="ECO:0007669"/>
    <property type="project" value="UniProtKB-KW"/>
</dbReference>
<dbReference type="GO" id="GO:0016787">
    <property type="term" value="F:hydrolase activity"/>
    <property type="evidence" value="ECO:0007669"/>
    <property type="project" value="UniProtKB-KW"/>
</dbReference>
<dbReference type="AlphaFoldDB" id="B0VJP4"/>
<gene>
    <name evidence="7" type="primary">cafA</name>
    <name evidence="7" type="ordered locus">CLOAM1903</name>
</gene>
<evidence type="ECO:0000256" key="3">
    <source>
        <dbReference type="ARBA" id="ARBA00022801"/>
    </source>
</evidence>
<organism evidence="7 8">
    <name type="scientific">Cloacimonas acidaminovorans (strain Evry)</name>
    <dbReference type="NCBI Taxonomy" id="459349"/>
    <lineage>
        <taxon>Bacteria</taxon>
        <taxon>Pseudomonadati</taxon>
        <taxon>Candidatus Cloacimonadota</taxon>
        <taxon>Candidatus Cloacimonadia</taxon>
        <taxon>Candidatus Cloacimonadales</taxon>
        <taxon>Candidatus Cloacimonadaceae</taxon>
        <taxon>Candidatus Cloacimonas</taxon>
    </lineage>
</organism>